<name>A0A0X3V8B1_9ACTN</name>
<dbReference type="GO" id="GO:0005829">
    <property type="term" value="C:cytosol"/>
    <property type="evidence" value="ECO:0007669"/>
    <property type="project" value="TreeGrafter"/>
</dbReference>
<dbReference type="InterPro" id="IPR039315">
    <property type="entry name" value="CheW"/>
</dbReference>
<evidence type="ECO:0000313" key="3">
    <source>
        <dbReference type="Proteomes" id="UP000053244"/>
    </source>
</evidence>
<dbReference type="PANTHER" id="PTHR22617">
    <property type="entry name" value="CHEMOTAXIS SENSOR HISTIDINE KINASE-RELATED"/>
    <property type="match status" value="1"/>
</dbReference>
<dbReference type="PROSITE" id="PS50851">
    <property type="entry name" value="CHEW"/>
    <property type="match status" value="1"/>
</dbReference>
<reference evidence="2 3" key="1">
    <citation type="submission" date="2015-10" db="EMBL/GenBank/DDBJ databases">
        <authorList>
            <person name="Gilbert D.G."/>
        </authorList>
    </citation>
    <scope>NUCLEOTIDE SEQUENCE [LARGE SCALE GENOMIC DNA]</scope>
    <source>
        <strain evidence="2 3">NRRL B-16712</strain>
    </source>
</reference>
<keyword evidence="3" id="KW-1185">Reference proteome</keyword>
<dbReference type="SUPFAM" id="SSF50341">
    <property type="entry name" value="CheW-like"/>
    <property type="match status" value="1"/>
</dbReference>
<dbReference type="PANTHER" id="PTHR22617:SF23">
    <property type="entry name" value="CHEMOTAXIS PROTEIN CHEW"/>
    <property type="match status" value="1"/>
</dbReference>
<accession>A0A0X3V8B1</accession>
<dbReference type="Gene3D" id="2.40.50.180">
    <property type="entry name" value="CheA-289, Domain 4"/>
    <property type="match status" value="1"/>
</dbReference>
<dbReference type="GO" id="GO:0007165">
    <property type="term" value="P:signal transduction"/>
    <property type="evidence" value="ECO:0007669"/>
    <property type="project" value="InterPro"/>
</dbReference>
<dbReference type="EMBL" id="LLZH01000048">
    <property type="protein sequence ID" value="KUL39496.1"/>
    <property type="molecule type" value="Genomic_DNA"/>
</dbReference>
<dbReference type="Proteomes" id="UP000053244">
    <property type="component" value="Unassembled WGS sequence"/>
</dbReference>
<organism evidence="2 3">
    <name type="scientific">Actinoplanes awajinensis subsp. mycoplanecinus</name>
    <dbReference type="NCBI Taxonomy" id="135947"/>
    <lineage>
        <taxon>Bacteria</taxon>
        <taxon>Bacillati</taxon>
        <taxon>Actinomycetota</taxon>
        <taxon>Actinomycetes</taxon>
        <taxon>Micromonosporales</taxon>
        <taxon>Micromonosporaceae</taxon>
        <taxon>Actinoplanes</taxon>
    </lineage>
</organism>
<dbReference type="RefSeq" id="WP_067687329.1">
    <property type="nucleotide sequence ID" value="NZ_LLZH01000048.1"/>
</dbReference>
<dbReference type="GO" id="GO:0006935">
    <property type="term" value="P:chemotaxis"/>
    <property type="evidence" value="ECO:0007669"/>
    <property type="project" value="InterPro"/>
</dbReference>
<dbReference type="SMART" id="SM00260">
    <property type="entry name" value="CheW"/>
    <property type="match status" value="1"/>
</dbReference>
<evidence type="ECO:0000313" key="2">
    <source>
        <dbReference type="EMBL" id="KUL39496.1"/>
    </source>
</evidence>
<dbReference type="Pfam" id="PF01584">
    <property type="entry name" value="CheW"/>
    <property type="match status" value="1"/>
</dbReference>
<dbReference type="AlphaFoldDB" id="A0A0X3V8B1"/>
<feature type="domain" description="CheW-like" evidence="1">
    <location>
        <begin position="3"/>
        <end position="143"/>
    </location>
</feature>
<dbReference type="InterPro" id="IPR002545">
    <property type="entry name" value="CheW-lke_dom"/>
</dbReference>
<dbReference type="Gene3D" id="2.30.30.40">
    <property type="entry name" value="SH3 Domains"/>
    <property type="match status" value="1"/>
</dbReference>
<sequence>MLTQQFVTFDVENHFFGVPVGAVQEVLLNEHYTAMPLAPPAYGGLFNLRGEVIGTVDLRVRFGLAPRPITGPVINVVVRVAGEAVSLLVDRIGLVADLDDSAFEPPPETLTGPTRRMVTGTYKTEGRLLMVLDVDECVNPTLAVAAV</sequence>
<proteinExistence type="predicted"/>
<evidence type="ECO:0000259" key="1">
    <source>
        <dbReference type="PROSITE" id="PS50851"/>
    </source>
</evidence>
<comment type="caution">
    <text evidence="2">The sequence shown here is derived from an EMBL/GenBank/DDBJ whole genome shotgun (WGS) entry which is preliminary data.</text>
</comment>
<protein>
    <submittedName>
        <fullName evidence="2">Chemotaxis protein CheW</fullName>
    </submittedName>
</protein>
<dbReference type="InterPro" id="IPR036061">
    <property type="entry name" value="CheW-like_dom_sf"/>
</dbReference>
<gene>
    <name evidence="2" type="ORF">ADL15_09545</name>
</gene>
<dbReference type="OrthoDB" id="9790406at2"/>